<evidence type="ECO:0000313" key="3">
    <source>
        <dbReference type="Proteomes" id="UP001596138"/>
    </source>
</evidence>
<organism evidence="2 3">
    <name type="scientific">Longivirga aurantiaca</name>
    <dbReference type="NCBI Taxonomy" id="1837743"/>
    <lineage>
        <taxon>Bacteria</taxon>
        <taxon>Bacillati</taxon>
        <taxon>Actinomycetota</taxon>
        <taxon>Actinomycetes</taxon>
        <taxon>Sporichthyales</taxon>
        <taxon>Sporichthyaceae</taxon>
        <taxon>Longivirga</taxon>
    </lineage>
</organism>
<evidence type="ECO:0000313" key="2">
    <source>
        <dbReference type="EMBL" id="MFC6236395.1"/>
    </source>
</evidence>
<name>A0ABW1SWU0_9ACTN</name>
<comment type="caution">
    <text evidence="2">The sequence shown here is derived from an EMBL/GenBank/DDBJ whole genome shotgun (WGS) entry which is preliminary data.</text>
</comment>
<protein>
    <submittedName>
        <fullName evidence="2">Uncharacterized protein</fullName>
    </submittedName>
</protein>
<gene>
    <name evidence="2" type="ORF">ACFQGU_00775</name>
</gene>
<dbReference type="Proteomes" id="UP001596138">
    <property type="component" value="Unassembled WGS sequence"/>
</dbReference>
<feature type="region of interest" description="Disordered" evidence="1">
    <location>
        <begin position="328"/>
        <end position="348"/>
    </location>
</feature>
<reference evidence="3" key="1">
    <citation type="journal article" date="2019" name="Int. J. Syst. Evol. Microbiol.">
        <title>The Global Catalogue of Microorganisms (GCM) 10K type strain sequencing project: providing services to taxonomists for standard genome sequencing and annotation.</title>
        <authorList>
            <consortium name="The Broad Institute Genomics Platform"/>
            <consortium name="The Broad Institute Genome Sequencing Center for Infectious Disease"/>
            <person name="Wu L."/>
            <person name="Ma J."/>
        </authorList>
    </citation>
    <scope>NUCLEOTIDE SEQUENCE [LARGE SCALE GENOMIC DNA]</scope>
    <source>
        <strain evidence="3">CGMCC 4.7317</strain>
    </source>
</reference>
<dbReference type="RefSeq" id="WP_386763441.1">
    <property type="nucleotide sequence ID" value="NZ_JBHSTI010000002.1"/>
</dbReference>
<sequence length="348" mass="39003">MADTTRFEAFLGRDARAGSWEELSRGTYRVILEALDSGEWHVAEELLPVTILEAEELHGIYGVWPGQIAQFLLAEGAGTDEVDAGRRRLWTAIGDGTEPDWEGAWQRYLEHTATAASLAAVRDEGTREAVLRAHETWRAAHDQAVDHVYGLVDLCFRLLGEGSVPRVWDHLMSPWYDDHATRLSTANQPWSESARQLKLAIVDGFHAHLSGTDRLGDVELITEPGRTGFRFAPCGSGGRVLRDDTTGGRPRVEEPFAFSVTTEPHDWSFGEAGVCTYCVHCCLLNMTMPMDRLGYPTRVIEPPTWPDAREGGTCTWWVYDDPSLVPDSVYERVGRTPDRRPRPQEEQQ</sequence>
<accession>A0ABW1SWU0</accession>
<dbReference type="EMBL" id="JBHSTI010000002">
    <property type="protein sequence ID" value="MFC6236395.1"/>
    <property type="molecule type" value="Genomic_DNA"/>
</dbReference>
<keyword evidence="3" id="KW-1185">Reference proteome</keyword>
<feature type="compositionally biased region" description="Basic and acidic residues" evidence="1">
    <location>
        <begin position="329"/>
        <end position="348"/>
    </location>
</feature>
<proteinExistence type="predicted"/>
<evidence type="ECO:0000256" key="1">
    <source>
        <dbReference type="SAM" id="MobiDB-lite"/>
    </source>
</evidence>